<dbReference type="Gene3D" id="1.10.10.60">
    <property type="entry name" value="Homeodomain-like"/>
    <property type="match status" value="1"/>
</dbReference>
<evidence type="ECO:0000256" key="1">
    <source>
        <dbReference type="SAM" id="MobiDB-lite"/>
    </source>
</evidence>
<name>A0AAD8XY61_9STRA</name>
<dbReference type="Pfam" id="PF01527">
    <property type="entry name" value="HTH_Tnp_1"/>
    <property type="match status" value="1"/>
</dbReference>
<evidence type="ECO:0000313" key="3">
    <source>
        <dbReference type="Proteomes" id="UP001224775"/>
    </source>
</evidence>
<reference evidence="2" key="1">
    <citation type="submission" date="2023-06" db="EMBL/GenBank/DDBJ databases">
        <title>Survivors Of The Sea: Transcriptome response of Skeletonema marinoi to long-term dormancy.</title>
        <authorList>
            <person name="Pinder M.I.M."/>
            <person name="Kourtchenko O."/>
            <person name="Robertson E.K."/>
            <person name="Larsson T."/>
            <person name="Maumus F."/>
            <person name="Osuna-Cruz C.M."/>
            <person name="Vancaester E."/>
            <person name="Stenow R."/>
            <person name="Vandepoele K."/>
            <person name="Ploug H."/>
            <person name="Bruchert V."/>
            <person name="Godhe A."/>
            <person name="Topel M."/>
        </authorList>
    </citation>
    <scope>NUCLEOTIDE SEQUENCE</scope>
    <source>
        <strain evidence="2">R05AC</strain>
    </source>
</reference>
<dbReference type="GO" id="GO:0004803">
    <property type="term" value="F:transposase activity"/>
    <property type="evidence" value="ECO:0007669"/>
    <property type="project" value="InterPro"/>
</dbReference>
<dbReference type="EMBL" id="JATAAI010000032">
    <property type="protein sequence ID" value="KAK1735878.1"/>
    <property type="molecule type" value="Genomic_DNA"/>
</dbReference>
<organism evidence="2 3">
    <name type="scientific">Skeletonema marinoi</name>
    <dbReference type="NCBI Taxonomy" id="267567"/>
    <lineage>
        <taxon>Eukaryota</taxon>
        <taxon>Sar</taxon>
        <taxon>Stramenopiles</taxon>
        <taxon>Ochrophyta</taxon>
        <taxon>Bacillariophyta</taxon>
        <taxon>Coscinodiscophyceae</taxon>
        <taxon>Thalassiosirophycidae</taxon>
        <taxon>Thalassiosirales</taxon>
        <taxon>Skeletonemataceae</taxon>
        <taxon>Skeletonema</taxon>
        <taxon>Skeletonema marinoi-dohrnii complex</taxon>
    </lineage>
</organism>
<dbReference type="Proteomes" id="UP001224775">
    <property type="component" value="Unassembled WGS sequence"/>
</dbReference>
<feature type="compositionally biased region" description="Acidic residues" evidence="1">
    <location>
        <begin position="379"/>
        <end position="393"/>
    </location>
</feature>
<comment type="caution">
    <text evidence="2">The sequence shown here is derived from an EMBL/GenBank/DDBJ whole genome shotgun (WGS) entry which is preliminary data.</text>
</comment>
<evidence type="ECO:0008006" key="4">
    <source>
        <dbReference type="Google" id="ProtNLM"/>
    </source>
</evidence>
<proteinExistence type="predicted"/>
<dbReference type="InterPro" id="IPR002514">
    <property type="entry name" value="Transposase_8"/>
</dbReference>
<feature type="region of interest" description="Disordered" evidence="1">
    <location>
        <begin position="366"/>
        <end position="406"/>
    </location>
</feature>
<dbReference type="GO" id="GO:0003677">
    <property type="term" value="F:DNA binding"/>
    <property type="evidence" value="ECO:0007669"/>
    <property type="project" value="InterPro"/>
</dbReference>
<sequence>MSSNEPLPSSAPAQVLGGVELVPALPPVPAVGDVSAVAAAAPPPAVQEIQGISTSKLLEPIQREAPKLGRKNGVSNLTASQKLDILHELDSASAAAAANGGGDVAAATTDDAAAGEKSTVTKLAAQYNISRQSIYRWKKEMPRLMEQAKEQQLQQQDGSDGMTAALASATRKRGHGETMTLLAESDAMGGAGGGAVDPNVAILVKKPTGEEYTAQQKLAMVRQLKSNSKDGNKLRVREFASKHGVNYRTLYRWIKSEERLVELVEGEGMGSFKRTKFDGHLDRIKEALKVFVAHYTKDDDAADGEEGKAKKITGRIIAEKAKHIKEEMLAQHEVEPFLSGEEVKAMREFTGSQSWGRKMCRRYGWGNSSETGNKKKGDDDDVSDDDDDVELNDGGEPVDMTETDDPAKMKLQIKKLKSEVHFLKIKSGKFEKKAAKSETENKSLRKQIEVLKSKDATPSLPLPSVPDAAAYETEPTVEVNV</sequence>
<keyword evidence="3" id="KW-1185">Reference proteome</keyword>
<dbReference type="GO" id="GO:0006313">
    <property type="term" value="P:DNA transposition"/>
    <property type="evidence" value="ECO:0007669"/>
    <property type="project" value="InterPro"/>
</dbReference>
<protein>
    <recommendedName>
        <fullName evidence="4">HTH psq-type domain-containing protein</fullName>
    </recommendedName>
</protein>
<evidence type="ECO:0000313" key="2">
    <source>
        <dbReference type="EMBL" id="KAK1735878.1"/>
    </source>
</evidence>
<feature type="region of interest" description="Disordered" evidence="1">
    <location>
        <begin position="453"/>
        <end position="481"/>
    </location>
</feature>
<gene>
    <name evidence="2" type="ORF">QTG54_013584</name>
</gene>
<dbReference type="AlphaFoldDB" id="A0AAD8XY61"/>
<accession>A0AAD8XY61</accession>